<evidence type="ECO:0000313" key="1">
    <source>
        <dbReference type="EMBL" id="EEA90983.1"/>
    </source>
</evidence>
<organism evidence="1 2">
    <name type="scientific">Collinsella stercoris DSM 13279</name>
    <dbReference type="NCBI Taxonomy" id="445975"/>
    <lineage>
        <taxon>Bacteria</taxon>
        <taxon>Bacillati</taxon>
        <taxon>Actinomycetota</taxon>
        <taxon>Coriobacteriia</taxon>
        <taxon>Coriobacteriales</taxon>
        <taxon>Coriobacteriaceae</taxon>
        <taxon>Collinsella</taxon>
    </lineage>
</organism>
<accession>B6G9Q7</accession>
<protein>
    <submittedName>
        <fullName evidence="1">Uncharacterized protein</fullName>
    </submittedName>
</protein>
<keyword evidence="2" id="KW-1185">Reference proteome</keyword>
<proteinExistence type="predicted"/>
<dbReference type="HOGENOM" id="CLU_3308000_0_0_11"/>
<comment type="caution">
    <text evidence="1">The sequence shown here is derived from an EMBL/GenBank/DDBJ whole genome shotgun (WGS) entry which is preliminary data.</text>
</comment>
<reference evidence="1 2" key="2">
    <citation type="submission" date="2008-10" db="EMBL/GenBank/DDBJ databases">
        <authorList>
            <person name="Fulton L."/>
            <person name="Clifton S."/>
            <person name="Fulton B."/>
            <person name="Xu J."/>
            <person name="Minx P."/>
            <person name="Pepin K.H."/>
            <person name="Johnson M."/>
            <person name="Thiruvilangam P."/>
            <person name="Bhonagiri V."/>
            <person name="Nash W.E."/>
            <person name="Mardis E.R."/>
            <person name="Wilson R.K."/>
        </authorList>
    </citation>
    <scope>NUCLEOTIDE SEQUENCE [LARGE SCALE GENOMIC DNA]</scope>
    <source>
        <strain evidence="1 2">DSM 13279</strain>
    </source>
</reference>
<dbReference type="Proteomes" id="UP000003560">
    <property type="component" value="Unassembled WGS sequence"/>
</dbReference>
<reference evidence="1 2" key="1">
    <citation type="submission" date="2008-10" db="EMBL/GenBank/DDBJ databases">
        <title>Draft genome sequence of Collinsella stercoris (DSM 13279).</title>
        <authorList>
            <person name="Sudarsanam P."/>
            <person name="Ley R."/>
            <person name="Guruge J."/>
            <person name="Turnbaugh P.J."/>
            <person name="Mahowald M."/>
            <person name="Liep D."/>
            <person name="Gordon J."/>
        </authorList>
    </citation>
    <scope>NUCLEOTIDE SEQUENCE [LARGE SCALE GENOMIC DNA]</scope>
    <source>
        <strain evidence="1 2">DSM 13279</strain>
    </source>
</reference>
<name>B6G9Q7_9ACTN</name>
<evidence type="ECO:0000313" key="2">
    <source>
        <dbReference type="Proteomes" id="UP000003560"/>
    </source>
</evidence>
<sequence>MHNRTQSSHMALHIAFLFDSYLVNRFLCNSEQISRTREI</sequence>
<dbReference type="AlphaFoldDB" id="B6G9Q7"/>
<dbReference type="STRING" id="445975.COLSTE_00798"/>
<gene>
    <name evidence="1" type="ORF">COLSTE_00798</name>
</gene>
<dbReference type="EMBL" id="ABXJ01000047">
    <property type="protein sequence ID" value="EEA90983.1"/>
    <property type="molecule type" value="Genomic_DNA"/>
</dbReference>